<gene>
    <name evidence="2" type="ORF">EYC80_005334</name>
</gene>
<dbReference type="InterPro" id="IPR012469">
    <property type="entry name" value="DUF1688"/>
</dbReference>
<evidence type="ECO:0000313" key="3">
    <source>
        <dbReference type="Proteomes" id="UP000326757"/>
    </source>
</evidence>
<sequence length="535" mass="59377">MGLFSRKEKTSPSNRSSSRTNSTQLTEVQSFRSSQSSLKSPSTPSFSRMSIPTIPKIALPKAPDPNVDPAGYLRSIGSVRERCNIILEKAKKNDLTHFEVDMGRFKDTTKFVVSIIKRDFAPDYTAIPPHGRWQHFNVGGRDRIGDLLGSWPSDVDPSEQTRRVLDLFLVSVLLDAGAGTSWKYKSVENGRTYRRSEGLAVASLEMFKAGTFSSNPEQPHQVDADGLSRLTVEIMSSGLQVTEQNPIAGLAGRTGLLVKLAKALRNPSLFGADSRPGNMLDFLISHPSTQAASVPIVPLPTLWSVLIDGLAPIWPASRTEVDGTSIGDAWRLTTMPADAATPTWETIVPFHKLSQWLCYSLMQPMTKLMNIHFAGAELLTGLPEYRNGGLFIDTGVLTLRREETKRGLEAFHRNAEREGKPSLEVVPMFTPDDDVIVEWRAVTVGFLDLLLEEVNTSLGLFGQDRLALPQMLEAGSWKRNGRNLSTKHSMPTNRDPQRWNGLLILSPIQFLLALPFSHAPFIFRPLARVYDEMKK</sequence>
<evidence type="ECO:0008006" key="4">
    <source>
        <dbReference type="Google" id="ProtNLM"/>
    </source>
</evidence>
<dbReference type="Pfam" id="PF07958">
    <property type="entry name" value="DUF1688"/>
    <property type="match status" value="1"/>
</dbReference>
<feature type="compositionally biased region" description="Basic and acidic residues" evidence="1">
    <location>
        <begin position="1"/>
        <end position="10"/>
    </location>
</feature>
<protein>
    <recommendedName>
        <fullName evidence="4">Uracil catabolism protein 4</fullName>
    </recommendedName>
</protein>
<organism evidence="2 3">
    <name type="scientific">Monilinia laxa</name>
    <name type="common">Brown rot fungus</name>
    <name type="synonym">Sclerotinia laxa</name>
    <dbReference type="NCBI Taxonomy" id="61186"/>
    <lineage>
        <taxon>Eukaryota</taxon>
        <taxon>Fungi</taxon>
        <taxon>Dikarya</taxon>
        <taxon>Ascomycota</taxon>
        <taxon>Pezizomycotina</taxon>
        <taxon>Leotiomycetes</taxon>
        <taxon>Helotiales</taxon>
        <taxon>Sclerotiniaceae</taxon>
        <taxon>Monilinia</taxon>
    </lineage>
</organism>
<evidence type="ECO:0000313" key="2">
    <source>
        <dbReference type="EMBL" id="KAB8303981.1"/>
    </source>
</evidence>
<keyword evidence="3" id="KW-1185">Reference proteome</keyword>
<dbReference type="Proteomes" id="UP000326757">
    <property type="component" value="Unassembled WGS sequence"/>
</dbReference>
<dbReference type="PANTHER" id="PTHR31687:SF3">
    <property type="entry name" value="PROTEIN URG3"/>
    <property type="match status" value="1"/>
</dbReference>
<proteinExistence type="predicted"/>
<feature type="region of interest" description="Disordered" evidence="1">
    <location>
        <begin position="1"/>
        <end position="49"/>
    </location>
</feature>
<accession>A0A5N6KK62</accession>
<comment type="caution">
    <text evidence="2">The sequence shown here is derived from an EMBL/GenBank/DDBJ whole genome shotgun (WGS) entry which is preliminary data.</text>
</comment>
<evidence type="ECO:0000256" key="1">
    <source>
        <dbReference type="SAM" id="MobiDB-lite"/>
    </source>
</evidence>
<dbReference type="AlphaFoldDB" id="A0A5N6KK62"/>
<dbReference type="EMBL" id="VIGI01000002">
    <property type="protein sequence ID" value="KAB8303981.1"/>
    <property type="molecule type" value="Genomic_DNA"/>
</dbReference>
<feature type="compositionally biased region" description="Low complexity" evidence="1">
    <location>
        <begin position="11"/>
        <end position="48"/>
    </location>
</feature>
<dbReference type="PANTHER" id="PTHR31687">
    <property type="match status" value="1"/>
</dbReference>
<name>A0A5N6KK62_MONLA</name>
<reference evidence="2 3" key="1">
    <citation type="submission" date="2019-06" db="EMBL/GenBank/DDBJ databases">
        <title>Genome Sequence of the Brown Rot Fungal Pathogen Monilinia laxa.</title>
        <authorList>
            <person name="De Miccolis Angelini R.M."/>
            <person name="Landi L."/>
            <person name="Abate D."/>
            <person name="Pollastro S."/>
            <person name="Romanazzi G."/>
            <person name="Faretra F."/>
        </authorList>
    </citation>
    <scope>NUCLEOTIDE SEQUENCE [LARGE SCALE GENOMIC DNA]</scope>
    <source>
        <strain evidence="2 3">Mlax316</strain>
    </source>
</reference>
<dbReference type="OrthoDB" id="2153176at2759"/>